<dbReference type="InterPro" id="IPR013320">
    <property type="entry name" value="ConA-like_dom_sf"/>
</dbReference>
<dbReference type="HOGENOM" id="CLU_1041497_0_0_9"/>
<dbReference type="STRING" id="1268072.PSAB_23000"/>
<name>X4ZQS2_9BACL</name>
<evidence type="ECO:0000313" key="7">
    <source>
        <dbReference type="EMBL" id="AHV99487.1"/>
    </source>
</evidence>
<dbReference type="AlphaFoldDB" id="X4ZQS2"/>
<dbReference type="GO" id="GO:0005737">
    <property type="term" value="C:cytoplasm"/>
    <property type="evidence" value="ECO:0007669"/>
    <property type="project" value="TreeGrafter"/>
</dbReference>
<dbReference type="Gene3D" id="2.115.10.20">
    <property type="entry name" value="Glycosyl hydrolase domain, family 43"/>
    <property type="match status" value="1"/>
</dbReference>
<keyword evidence="3 4" id="KW-0326">Glycosidase</keyword>
<dbReference type="Gene3D" id="2.60.120.560">
    <property type="entry name" value="Exo-inulinase, domain 1"/>
    <property type="match status" value="1"/>
</dbReference>
<dbReference type="KEGG" id="psab:PSAB_23000"/>
<dbReference type="Pfam" id="PF00251">
    <property type="entry name" value="Glyco_hydro_32N"/>
    <property type="match status" value="1"/>
</dbReference>
<dbReference type="InterPro" id="IPR023296">
    <property type="entry name" value="Glyco_hydro_beta-prop_sf"/>
</dbReference>
<feature type="domain" description="Glycosyl hydrolase family 32 N-terminal" evidence="5">
    <location>
        <begin position="5"/>
        <end position="103"/>
    </location>
</feature>
<dbReference type="InterPro" id="IPR013189">
    <property type="entry name" value="Glyco_hydro_32_C"/>
</dbReference>
<reference evidence="7 8" key="1">
    <citation type="journal article" date="2014" name="PLoS Genet.">
        <title>Comparative Genomic Analysis of N2-Fixing and Non-N2-Fixing Paenibacillus spp.: Organization, Evolution and Expression of the Nitrogen Fixation Genes.</title>
        <authorList>
            <person name="Xie J.B."/>
            <person name="Du Z."/>
            <person name="Bai L."/>
            <person name="Tian C."/>
            <person name="Zhang Y."/>
            <person name="Xie J.Y."/>
            <person name="Wang T."/>
            <person name="Liu X."/>
            <person name="Chen X."/>
            <person name="Cheng Q."/>
            <person name="Chen S."/>
            <person name="Li J."/>
        </authorList>
    </citation>
    <scope>NUCLEOTIDE SEQUENCE [LARGE SCALE GENOMIC DNA]</scope>
    <source>
        <strain evidence="7 8">T27</strain>
    </source>
</reference>
<evidence type="ECO:0000256" key="3">
    <source>
        <dbReference type="ARBA" id="ARBA00023295"/>
    </source>
</evidence>
<sequence length="267" mass="30515">MIGGNGFNYGLTTGSSYFVGDFDGREFYAVTNVKWLEQGADSYTGVTWDAPYTNGNFRYFISWMNNWNYAGKLPWDTFNGNASIVREIRLKTAPDGLKLVQKPVWNLLDDFPIIMDIRGGDIHTGQENIFKDFHGRSYSIETQIDVADLTEGKFGFAVRDGDGQHADLTYDKSINEFVFNREYSRIKVDVEEFNRPQRVIVHPKEGKIKLEILVDRNAVEVFINDGEYVLSNLILNDLSSDGLRLWTDGHVHLDYLKLRNSSEITIS</sequence>
<evidence type="ECO:0000259" key="6">
    <source>
        <dbReference type="Pfam" id="PF08244"/>
    </source>
</evidence>
<keyword evidence="8" id="KW-1185">Reference proteome</keyword>
<accession>X4ZQS2</accession>
<dbReference type="SUPFAM" id="SSF49899">
    <property type="entry name" value="Concanavalin A-like lectins/glucanases"/>
    <property type="match status" value="1"/>
</dbReference>
<dbReference type="SUPFAM" id="SSF75005">
    <property type="entry name" value="Arabinanase/levansucrase/invertase"/>
    <property type="match status" value="1"/>
</dbReference>
<protein>
    <submittedName>
        <fullName evidence="7">Levanase</fullName>
    </submittedName>
</protein>
<dbReference type="GO" id="GO:0005987">
    <property type="term" value="P:sucrose catabolic process"/>
    <property type="evidence" value="ECO:0007669"/>
    <property type="project" value="TreeGrafter"/>
</dbReference>
<dbReference type="PANTHER" id="PTHR42800:SF1">
    <property type="entry name" value="EXOINULINASE INUD (AFU_ORTHOLOGUE AFUA_5G00480)"/>
    <property type="match status" value="1"/>
</dbReference>
<dbReference type="InterPro" id="IPR013148">
    <property type="entry name" value="Glyco_hydro_32_N"/>
</dbReference>
<evidence type="ECO:0000259" key="5">
    <source>
        <dbReference type="Pfam" id="PF00251"/>
    </source>
</evidence>
<dbReference type="PANTHER" id="PTHR42800">
    <property type="entry name" value="EXOINULINASE INUD (AFU_ORTHOLOGUE AFUA_5G00480)"/>
    <property type="match status" value="1"/>
</dbReference>
<dbReference type="PATRIC" id="fig|1268072.3.peg.4743"/>
<comment type="similarity">
    <text evidence="1 4">Belongs to the glycosyl hydrolase 32 family.</text>
</comment>
<evidence type="ECO:0000313" key="8">
    <source>
        <dbReference type="Proteomes" id="UP000019772"/>
    </source>
</evidence>
<evidence type="ECO:0000256" key="4">
    <source>
        <dbReference type="RuleBase" id="RU362110"/>
    </source>
</evidence>
<evidence type="ECO:0000256" key="1">
    <source>
        <dbReference type="ARBA" id="ARBA00009902"/>
    </source>
</evidence>
<dbReference type="eggNOG" id="COG1621">
    <property type="taxonomic scope" value="Bacteria"/>
</dbReference>
<proteinExistence type="inferred from homology"/>
<organism evidence="7 8">
    <name type="scientific">Paenibacillus sabinae T27</name>
    <dbReference type="NCBI Taxonomy" id="1268072"/>
    <lineage>
        <taxon>Bacteria</taxon>
        <taxon>Bacillati</taxon>
        <taxon>Bacillota</taxon>
        <taxon>Bacilli</taxon>
        <taxon>Bacillales</taxon>
        <taxon>Paenibacillaceae</taxon>
        <taxon>Paenibacillus</taxon>
    </lineage>
</organism>
<dbReference type="Proteomes" id="UP000019772">
    <property type="component" value="Chromosome"/>
</dbReference>
<evidence type="ECO:0000256" key="2">
    <source>
        <dbReference type="ARBA" id="ARBA00022801"/>
    </source>
</evidence>
<dbReference type="GO" id="GO:0004575">
    <property type="term" value="F:sucrose alpha-glucosidase activity"/>
    <property type="evidence" value="ECO:0007669"/>
    <property type="project" value="TreeGrafter"/>
</dbReference>
<gene>
    <name evidence="7" type="ORF">PSAB_23000</name>
</gene>
<dbReference type="EMBL" id="CP004078">
    <property type="protein sequence ID" value="AHV99487.1"/>
    <property type="molecule type" value="Genomic_DNA"/>
</dbReference>
<keyword evidence="2 4" id="KW-0378">Hydrolase</keyword>
<feature type="domain" description="Glycosyl hydrolase family 32 C-terminal" evidence="6">
    <location>
        <begin position="132"/>
        <end position="254"/>
    </location>
</feature>
<dbReference type="Pfam" id="PF08244">
    <property type="entry name" value="Glyco_hydro_32C"/>
    <property type="match status" value="1"/>
</dbReference>